<dbReference type="InterPro" id="IPR001447">
    <property type="entry name" value="Arylamine_N-AcTrfase"/>
</dbReference>
<sequence>MRAIDEIPALSADQRDAWLRRIGIHAVPPPTLATLDALIAAHLAHLPFENLTPLVGWRVDIEPPAVFDKLVRQSRGGYCFELNTLFCAGLKSLGYTAVPLAARVRWNVPDERPTGLSHMLLRVEVAHESYVADVGFGGPTPDRALPLSLPIPPAGGVASPYRLRPPPADAAGTGFHCYDLAVRDPDAGDADDADTWRVLYRFDLTPQPRIDYVARNWFVSTHPDSHFTRTLIAARTEADGTRLALGNATLTERPPGGAVRRTVLASADETIDVLAGRFGIHLDDALRAALAARLPAVLAAS</sequence>
<dbReference type="SUPFAM" id="SSF54001">
    <property type="entry name" value="Cysteine proteinases"/>
    <property type="match status" value="1"/>
</dbReference>
<dbReference type="PRINTS" id="PR01543">
    <property type="entry name" value="ANATRNSFRASE"/>
</dbReference>
<comment type="similarity">
    <text evidence="1 2">Belongs to the arylamine N-acetyltransferase family.</text>
</comment>
<dbReference type="GO" id="GO:0016407">
    <property type="term" value="F:acetyltransferase activity"/>
    <property type="evidence" value="ECO:0007669"/>
    <property type="project" value="InterPro"/>
</dbReference>
<name>A0A3G8H9E7_9BURK</name>
<keyword evidence="3" id="KW-0808">Transferase</keyword>
<gene>
    <name evidence="3" type="ORF">EHF44_25560</name>
</gene>
<evidence type="ECO:0000256" key="2">
    <source>
        <dbReference type="RuleBase" id="RU003452"/>
    </source>
</evidence>
<dbReference type="EMBL" id="CP033970">
    <property type="protein sequence ID" value="AZG16740.1"/>
    <property type="molecule type" value="Genomic_DNA"/>
</dbReference>
<protein>
    <submittedName>
        <fullName evidence="3">Arylamine N-acetyltransferase</fullName>
    </submittedName>
</protein>
<organism evidence="3 4">
    <name type="scientific">Cupriavidus pauculus</name>
    <dbReference type="NCBI Taxonomy" id="82633"/>
    <lineage>
        <taxon>Bacteria</taxon>
        <taxon>Pseudomonadati</taxon>
        <taxon>Pseudomonadota</taxon>
        <taxon>Betaproteobacteria</taxon>
        <taxon>Burkholderiales</taxon>
        <taxon>Burkholderiaceae</taxon>
        <taxon>Cupriavidus</taxon>
    </lineage>
</organism>
<dbReference type="PANTHER" id="PTHR11786:SF0">
    <property type="entry name" value="ARYLAMINE N-ACETYLTRANSFERASE 4-RELATED"/>
    <property type="match status" value="1"/>
</dbReference>
<evidence type="ECO:0000313" key="3">
    <source>
        <dbReference type="EMBL" id="AZG16740.1"/>
    </source>
</evidence>
<dbReference type="Gene3D" id="2.40.128.150">
    <property type="entry name" value="Cysteine proteinases"/>
    <property type="match status" value="1"/>
</dbReference>
<dbReference type="Proteomes" id="UP000270411">
    <property type="component" value="Chromosome 2"/>
</dbReference>
<accession>A0A3G8H9E7</accession>
<dbReference type="Pfam" id="PF00797">
    <property type="entry name" value="Acetyltransf_2"/>
    <property type="match status" value="1"/>
</dbReference>
<dbReference type="Gene3D" id="3.30.2140.10">
    <property type="entry name" value="Arylamine N-acetyltransferase"/>
    <property type="match status" value="1"/>
</dbReference>
<dbReference type="PANTHER" id="PTHR11786">
    <property type="entry name" value="N-HYDROXYARYLAMINE O-ACETYLTRANSFERASE"/>
    <property type="match status" value="1"/>
</dbReference>
<reference evidence="4" key="1">
    <citation type="submission" date="2018-11" db="EMBL/GenBank/DDBJ databases">
        <title>FDA dAtabase for Regulatory Grade micrObial Sequences (FDA-ARGOS): Supporting development and validation of Infectious Disease Dx tests.</title>
        <authorList>
            <person name="Goldberg B."/>
            <person name="Campos J."/>
            <person name="Tallon L."/>
            <person name="Sadzewicz L."/>
            <person name="Zhao X."/>
            <person name="Vavikolanu K."/>
            <person name="Mehta A."/>
            <person name="Aluvathingal J."/>
            <person name="Nadendla S."/>
            <person name="Geyer C."/>
            <person name="Nandy P."/>
            <person name="Yan Y."/>
            <person name="Sichtig H."/>
        </authorList>
    </citation>
    <scope>NUCLEOTIDE SEQUENCE [LARGE SCALE GENOMIC DNA]</scope>
    <source>
        <strain evidence="4">FDAARGOS_614</strain>
    </source>
</reference>
<dbReference type="KEGG" id="cpau:EHF44_25560"/>
<dbReference type="AlphaFoldDB" id="A0A3G8H9E7"/>
<dbReference type="RefSeq" id="WP_124686471.1">
    <property type="nucleotide sequence ID" value="NZ_CP033970.1"/>
</dbReference>
<proteinExistence type="inferred from homology"/>
<evidence type="ECO:0000256" key="1">
    <source>
        <dbReference type="ARBA" id="ARBA00006547"/>
    </source>
</evidence>
<dbReference type="OrthoDB" id="7181050at2"/>
<evidence type="ECO:0000313" key="4">
    <source>
        <dbReference type="Proteomes" id="UP000270411"/>
    </source>
</evidence>
<dbReference type="InterPro" id="IPR038765">
    <property type="entry name" value="Papain-like_cys_pep_sf"/>
</dbReference>